<keyword evidence="2" id="KW-1185">Reference proteome</keyword>
<name>A0A9W7AZG3_9STRA</name>
<organism evidence="1 2">
    <name type="scientific">Triparma verrucosa</name>
    <dbReference type="NCBI Taxonomy" id="1606542"/>
    <lineage>
        <taxon>Eukaryota</taxon>
        <taxon>Sar</taxon>
        <taxon>Stramenopiles</taxon>
        <taxon>Ochrophyta</taxon>
        <taxon>Bolidophyceae</taxon>
        <taxon>Parmales</taxon>
        <taxon>Triparmaceae</taxon>
        <taxon>Triparma</taxon>
    </lineage>
</organism>
<comment type="caution">
    <text evidence="1">The sequence shown here is derived from an EMBL/GenBank/DDBJ whole genome shotgun (WGS) entry which is preliminary data.</text>
</comment>
<evidence type="ECO:0000313" key="1">
    <source>
        <dbReference type="EMBL" id="GMH81102.1"/>
    </source>
</evidence>
<sequence>MALNNLGAGLLTGGHWTEAEEVLKVAVHIMGNDHVMGDKVFFNLGSVYAEEANPDLSDPSALMRIALLVPPVSNSSSEIMKIRKLFEQRVRAIVHMADFGCEGIEDGVLQDLLVIEELYELRKTIRPLKNSGRLDGFGSRKKRICFISSLFGEGEPHGLLLQDVISNIDNRYYDVYVVVIGGEQAGDMIDKSAYAVIAVGYDWRLARRTLNELQLDALVFAEMQNEAMSHMLGFGRFAPVQILAMGSPVTSGNPSIDYFVSCSRSEHPLLTMLDESESHYSEQLVLLEGLGISYPRPFHLPQAAHLSSPERDKIWLVDLRLPSKFLHFRKYTCPQHLFKLHPDFDAVISRMLAGDEGGVVLLQSAESGRKTGMVRRRISRHVVQDFGEKAGSDFLKRLVFIPRVTSDVFHVLLQMSSVLLHPFPFGGSKTSSDAILSGTPLVTLPTPYLRGRMVLAQYFEIMDDVQVYDCCVAASVTDYIYKALRLGINDALSYGVKELIGRGAGKIFDNESVRLEWLAFLDSVLKKSPELPLQDPLKFSRHDSEVLQNLQRRWIEDTQVSVHD</sequence>
<reference evidence="2" key="1">
    <citation type="journal article" date="2023" name="Commun. Biol.">
        <title>Genome analysis of Parmales, the sister group of diatoms, reveals the evolutionary specialization of diatoms from phago-mixotrophs to photoautotrophs.</title>
        <authorList>
            <person name="Ban H."/>
            <person name="Sato S."/>
            <person name="Yoshikawa S."/>
            <person name="Yamada K."/>
            <person name="Nakamura Y."/>
            <person name="Ichinomiya M."/>
            <person name="Sato N."/>
            <person name="Blanc-Mathieu R."/>
            <person name="Endo H."/>
            <person name="Kuwata A."/>
            <person name="Ogata H."/>
        </authorList>
    </citation>
    <scope>NUCLEOTIDE SEQUENCE [LARGE SCALE GENOMIC DNA]</scope>
    <source>
        <strain evidence="2">NIES 3699</strain>
    </source>
</reference>
<evidence type="ECO:0000313" key="2">
    <source>
        <dbReference type="Proteomes" id="UP001165160"/>
    </source>
</evidence>
<dbReference type="Gene3D" id="3.40.50.2000">
    <property type="entry name" value="Glycogen Phosphorylase B"/>
    <property type="match status" value="1"/>
</dbReference>
<dbReference type="EMBL" id="BRXX01000001">
    <property type="protein sequence ID" value="GMH81102.1"/>
    <property type="molecule type" value="Genomic_DNA"/>
</dbReference>
<accession>A0A9W7AZG3</accession>
<protein>
    <recommendedName>
        <fullName evidence="3">O-GlcNAc transferase C-terminal domain-containing protein</fullName>
    </recommendedName>
</protein>
<dbReference type="GO" id="GO:0016757">
    <property type="term" value="F:glycosyltransferase activity"/>
    <property type="evidence" value="ECO:0007669"/>
    <property type="project" value="TreeGrafter"/>
</dbReference>
<dbReference type="AlphaFoldDB" id="A0A9W7AZG3"/>
<dbReference type="PANTHER" id="PTHR44998">
    <property type="match status" value="1"/>
</dbReference>
<evidence type="ECO:0008006" key="3">
    <source>
        <dbReference type="Google" id="ProtNLM"/>
    </source>
</evidence>
<dbReference type="Gene3D" id="3.40.50.11380">
    <property type="match status" value="1"/>
</dbReference>
<dbReference type="PANTHER" id="PTHR44998:SF1">
    <property type="entry name" value="UDP-N-ACETYLGLUCOSAMINE--PEPTIDE N-ACETYLGLUCOSAMINYLTRANSFERASE 110 KDA SUBUNIT"/>
    <property type="match status" value="1"/>
</dbReference>
<dbReference type="GO" id="GO:0006493">
    <property type="term" value="P:protein O-linked glycosylation"/>
    <property type="evidence" value="ECO:0007669"/>
    <property type="project" value="TreeGrafter"/>
</dbReference>
<dbReference type="Proteomes" id="UP001165160">
    <property type="component" value="Unassembled WGS sequence"/>
</dbReference>
<gene>
    <name evidence="1" type="ORF">TrVE_jg8640</name>
</gene>
<proteinExistence type="predicted"/>